<dbReference type="EMBL" id="CAJVPU010058325">
    <property type="protein sequence ID" value="CAG8773511.1"/>
    <property type="molecule type" value="Genomic_DNA"/>
</dbReference>
<name>A0ACA9R1V0_9GLOM</name>
<gene>
    <name evidence="1" type="ORF">DHETER_LOCUS15978</name>
</gene>
<evidence type="ECO:0000313" key="2">
    <source>
        <dbReference type="Proteomes" id="UP000789702"/>
    </source>
</evidence>
<dbReference type="Proteomes" id="UP000789702">
    <property type="component" value="Unassembled WGS sequence"/>
</dbReference>
<feature type="non-terminal residue" evidence="1">
    <location>
        <position position="81"/>
    </location>
</feature>
<reference evidence="1" key="1">
    <citation type="submission" date="2021-06" db="EMBL/GenBank/DDBJ databases">
        <authorList>
            <person name="Kallberg Y."/>
            <person name="Tangrot J."/>
            <person name="Rosling A."/>
        </authorList>
    </citation>
    <scope>NUCLEOTIDE SEQUENCE</scope>
    <source>
        <strain evidence="1">IL203A</strain>
    </source>
</reference>
<protein>
    <submittedName>
        <fullName evidence="1">719_t:CDS:1</fullName>
    </submittedName>
</protein>
<sequence>MARSSKRKVHLRKIKVQKIAKRRYQVEASETCSSSGDELNDVEDGEISILRPEEANNIITRLMQAVSEKTTHRPLVYIGNA</sequence>
<accession>A0ACA9R1V0</accession>
<evidence type="ECO:0000313" key="1">
    <source>
        <dbReference type="EMBL" id="CAG8773511.1"/>
    </source>
</evidence>
<comment type="caution">
    <text evidence="1">The sequence shown here is derived from an EMBL/GenBank/DDBJ whole genome shotgun (WGS) entry which is preliminary data.</text>
</comment>
<keyword evidence="2" id="KW-1185">Reference proteome</keyword>
<organism evidence="1 2">
    <name type="scientific">Dentiscutata heterogama</name>
    <dbReference type="NCBI Taxonomy" id="1316150"/>
    <lineage>
        <taxon>Eukaryota</taxon>
        <taxon>Fungi</taxon>
        <taxon>Fungi incertae sedis</taxon>
        <taxon>Mucoromycota</taxon>
        <taxon>Glomeromycotina</taxon>
        <taxon>Glomeromycetes</taxon>
        <taxon>Diversisporales</taxon>
        <taxon>Gigasporaceae</taxon>
        <taxon>Dentiscutata</taxon>
    </lineage>
</organism>
<proteinExistence type="predicted"/>